<dbReference type="Gene3D" id="2.20.140.10">
    <property type="entry name" value="WGR domain"/>
    <property type="match status" value="1"/>
</dbReference>
<protein>
    <submittedName>
        <fullName evidence="1">2878_t:CDS:1</fullName>
    </submittedName>
</protein>
<dbReference type="OrthoDB" id="2368435at2759"/>
<gene>
    <name evidence="1" type="ORF">PBRASI_LOCUS4946</name>
</gene>
<dbReference type="EMBL" id="CAJVPI010000542">
    <property type="protein sequence ID" value="CAG8548248.1"/>
    <property type="molecule type" value="Genomic_DNA"/>
</dbReference>
<keyword evidence="2" id="KW-1185">Reference proteome</keyword>
<evidence type="ECO:0000313" key="1">
    <source>
        <dbReference type="EMBL" id="CAG8548248.1"/>
    </source>
</evidence>
<proteinExistence type="predicted"/>
<organism evidence="1 2">
    <name type="scientific">Paraglomus brasilianum</name>
    <dbReference type="NCBI Taxonomy" id="144538"/>
    <lineage>
        <taxon>Eukaryota</taxon>
        <taxon>Fungi</taxon>
        <taxon>Fungi incertae sedis</taxon>
        <taxon>Mucoromycota</taxon>
        <taxon>Glomeromycotina</taxon>
        <taxon>Glomeromycetes</taxon>
        <taxon>Paraglomerales</taxon>
        <taxon>Paraglomeraceae</taxon>
        <taxon>Paraglomus</taxon>
    </lineage>
</organism>
<name>A0A9N9B1G8_9GLOM</name>
<reference evidence="1" key="1">
    <citation type="submission" date="2021-06" db="EMBL/GenBank/DDBJ databases">
        <authorList>
            <person name="Kallberg Y."/>
            <person name="Tangrot J."/>
            <person name="Rosling A."/>
        </authorList>
    </citation>
    <scope>NUCLEOTIDE SEQUENCE</scope>
    <source>
        <strain evidence="1">BR232B</strain>
    </source>
</reference>
<comment type="caution">
    <text evidence="1">The sequence shown here is derived from an EMBL/GenBank/DDBJ whole genome shotgun (WGS) entry which is preliminary data.</text>
</comment>
<accession>A0A9N9B1G8</accession>
<dbReference type="Proteomes" id="UP000789739">
    <property type="component" value="Unassembled WGS sequence"/>
</dbReference>
<evidence type="ECO:0000313" key="2">
    <source>
        <dbReference type="Proteomes" id="UP000789739"/>
    </source>
</evidence>
<dbReference type="AlphaFoldDB" id="A0A9N9B1G8"/>
<sequence length="126" mass="14300">MPSAEVSSPLQATNIKQLQLYDIAAQIFEESPQNLPSLPFLPSLPPGHLSPHSPRGHLRVQKRFWQFIIISDTTTYVSYGTIEDGGKLKERATQIKQHLCIENAHEFINNMIEEKIENGYVGWAAW</sequence>